<proteinExistence type="inferred from homology"/>
<evidence type="ECO:0000256" key="2">
    <source>
        <dbReference type="ARBA" id="ARBA00022448"/>
    </source>
</evidence>
<dbReference type="EC" id="3.6.3.41" evidence="9"/>
<dbReference type="EMBL" id="MCRJ01000001">
    <property type="protein sequence ID" value="ODN72514.1"/>
    <property type="molecule type" value="Genomic_DNA"/>
</dbReference>
<keyword evidence="2" id="KW-0813">Transport</keyword>
<dbReference type="InterPro" id="IPR005895">
    <property type="entry name" value="ABC_transptr_haem_export_CcmA"/>
</dbReference>
<keyword evidence="10" id="KW-1185">Reference proteome</keyword>
<dbReference type="InterPro" id="IPR003593">
    <property type="entry name" value="AAA+_ATPase"/>
</dbReference>
<feature type="domain" description="ABC transporter" evidence="8">
    <location>
        <begin position="16"/>
        <end position="237"/>
    </location>
</feature>
<keyword evidence="4" id="KW-0201">Cytochrome c-type biogenesis</keyword>
<keyword evidence="3" id="KW-0547">Nucleotide-binding</keyword>
<evidence type="ECO:0000256" key="4">
    <source>
        <dbReference type="ARBA" id="ARBA00022748"/>
    </source>
</evidence>
<dbReference type="NCBIfam" id="TIGR01189">
    <property type="entry name" value="ccmA"/>
    <property type="match status" value="1"/>
</dbReference>
<evidence type="ECO:0000313" key="10">
    <source>
        <dbReference type="Proteomes" id="UP000094622"/>
    </source>
</evidence>
<name>A0A1E3H892_9HYPH</name>
<dbReference type="GO" id="GO:0022857">
    <property type="term" value="F:transmembrane transporter activity"/>
    <property type="evidence" value="ECO:0007669"/>
    <property type="project" value="InterPro"/>
</dbReference>
<gene>
    <name evidence="9" type="primary">ccmA</name>
    <name evidence="9" type="ORF">A6302_00005</name>
</gene>
<dbReference type="PROSITE" id="PS00211">
    <property type="entry name" value="ABC_TRANSPORTER_1"/>
    <property type="match status" value="1"/>
</dbReference>
<dbReference type="Proteomes" id="UP000094622">
    <property type="component" value="Unassembled WGS sequence"/>
</dbReference>
<dbReference type="PANTHER" id="PTHR43499:SF1">
    <property type="entry name" value="ABC TRANSPORTER I FAMILY MEMBER 1"/>
    <property type="match status" value="1"/>
</dbReference>
<dbReference type="InterPro" id="IPR027417">
    <property type="entry name" value="P-loop_NTPase"/>
</dbReference>
<dbReference type="GO" id="GO:0017004">
    <property type="term" value="P:cytochrome complex assembly"/>
    <property type="evidence" value="ECO:0007669"/>
    <property type="project" value="UniProtKB-KW"/>
</dbReference>
<dbReference type="OrthoDB" id="9800654at2"/>
<evidence type="ECO:0000256" key="1">
    <source>
        <dbReference type="ARBA" id="ARBA00005417"/>
    </source>
</evidence>
<dbReference type="Gene3D" id="3.40.50.300">
    <property type="entry name" value="P-loop containing nucleotide triphosphate hydrolases"/>
    <property type="match status" value="1"/>
</dbReference>
<dbReference type="PROSITE" id="PS50893">
    <property type="entry name" value="ABC_TRANSPORTER_2"/>
    <property type="match status" value="1"/>
</dbReference>
<keyword evidence="9" id="KW-0378">Hydrolase</keyword>
<dbReference type="PATRIC" id="fig|1439726.3.peg.6"/>
<dbReference type="InterPro" id="IPR017871">
    <property type="entry name" value="ABC_transporter-like_CS"/>
</dbReference>
<dbReference type="SMART" id="SM00382">
    <property type="entry name" value="AAA"/>
    <property type="match status" value="1"/>
</dbReference>
<evidence type="ECO:0000256" key="3">
    <source>
        <dbReference type="ARBA" id="ARBA00022741"/>
    </source>
</evidence>
<reference evidence="9 10" key="1">
    <citation type="submission" date="2016-07" db="EMBL/GenBank/DDBJ databases">
        <title>Draft Genome Sequence of Methylobrevis pamukkalensis PK2.</title>
        <authorList>
            <person name="Vasilenko O.V."/>
            <person name="Doronina N.V."/>
            <person name="Shmareva M.N."/>
            <person name="Tarlachkov S.V."/>
            <person name="Mustakhimov I."/>
            <person name="Trotsenko Y.A."/>
        </authorList>
    </citation>
    <scope>NUCLEOTIDE SEQUENCE [LARGE SCALE GENOMIC DNA]</scope>
    <source>
        <strain evidence="9 10">PK2</strain>
    </source>
</reference>
<organism evidence="9 10">
    <name type="scientific">Methylobrevis pamukkalensis</name>
    <dbReference type="NCBI Taxonomy" id="1439726"/>
    <lineage>
        <taxon>Bacteria</taxon>
        <taxon>Pseudomonadati</taxon>
        <taxon>Pseudomonadota</taxon>
        <taxon>Alphaproteobacteria</taxon>
        <taxon>Hyphomicrobiales</taxon>
        <taxon>Pleomorphomonadaceae</taxon>
        <taxon>Methylobrevis</taxon>
    </lineage>
</organism>
<evidence type="ECO:0000256" key="6">
    <source>
        <dbReference type="ARBA" id="ARBA00022967"/>
    </source>
</evidence>
<dbReference type="SUPFAM" id="SSF52540">
    <property type="entry name" value="P-loop containing nucleoside triphosphate hydrolases"/>
    <property type="match status" value="1"/>
</dbReference>
<accession>A0A1E3H892</accession>
<keyword evidence="6" id="KW-1278">Translocase</keyword>
<evidence type="ECO:0000313" key="9">
    <source>
        <dbReference type="EMBL" id="ODN72514.1"/>
    </source>
</evidence>
<evidence type="ECO:0000256" key="7">
    <source>
        <dbReference type="ARBA" id="ARBA00023136"/>
    </source>
</evidence>
<dbReference type="AlphaFoldDB" id="A0A1E3H892"/>
<dbReference type="Pfam" id="PF00005">
    <property type="entry name" value="ABC_tran"/>
    <property type="match status" value="1"/>
</dbReference>
<comment type="caution">
    <text evidence="9">The sequence shown here is derived from an EMBL/GenBank/DDBJ whole genome shotgun (WGS) entry which is preliminary data.</text>
</comment>
<dbReference type="GO" id="GO:0005524">
    <property type="term" value="F:ATP binding"/>
    <property type="evidence" value="ECO:0007669"/>
    <property type="project" value="UniProtKB-KW"/>
</dbReference>
<evidence type="ECO:0000259" key="8">
    <source>
        <dbReference type="PROSITE" id="PS50893"/>
    </source>
</evidence>
<sequence>MTASVSAADPARANGLVVEDLTVVRGGRRVLEAVAFALAPRGEAGAALVVTGPNGVGKSTLLRAVAGLAAVDSGRIRLGFADGVAEGAEAAAACHYLGHRDAIKSALTVAENLAFWRDFLAPPAAGRNRGLGDLSIDAALDAAGLLDLADLPAGLLSAGQRRRLSIARLLVVRRPVWLMDEPTSALDRASEARLTGLMRRHVDGGGLILAATHLPIDVPDAAELRLAPAPPPDADDFSDGMPA</sequence>
<dbReference type="InterPro" id="IPR003439">
    <property type="entry name" value="ABC_transporter-like_ATP-bd"/>
</dbReference>
<evidence type="ECO:0000256" key="5">
    <source>
        <dbReference type="ARBA" id="ARBA00022840"/>
    </source>
</evidence>
<dbReference type="PANTHER" id="PTHR43499">
    <property type="entry name" value="ABC TRANSPORTER I FAMILY MEMBER 1"/>
    <property type="match status" value="1"/>
</dbReference>
<keyword evidence="5 9" id="KW-0067">ATP-binding</keyword>
<dbReference type="GO" id="GO:0016887">
    <property type="term" value="F:ATP hydrolysis activity"/>
    <property type="evidence" value="ECO:0007669"/>
    <property type="project" value="InterPro"/>
</dbReference>
<comment type="similarity">
    <text evidence="1">Belongs to the ABC transporter superfamily.</text>
</comment>
<keyword evidence="7" id="KW-0472">Membrane</keyword>
<protein>
    <submittedName>
        <fullName evidence="9">Cytochrome c biogenesis ATP-binding export protein CcmA</fullName>
        <ecNumber evidence="9">3.6.3.41</ecNumber>
    </submittedName>
</protein>